<feature type="domain" description="Histidine kinase" evidence="10">
    <location>
        <begin position="305"/>
        <end position="394"/>
    </location>
</feature>
<evidence type="ECO:0000313" key="12">
    <source>
        <dbReference type="Proteomes" id="UP001239085"/>
    </source>
</evidence>
<dbReference type="GO" id="GO:0016301">
    <property type="term" value="F:kinase activity"/>
    <property type="evidence" value="ECO:0007669"/>
    <property type="project" value="UniProtKB-KW"/>
</dbReference>
<evidence type="ECO:0000259" key="10">
    <source>
        <dbReference type="PROSITE" id="PS50109"/>
    </source>
</evidence>
<proteinExistence type="predicted"/>
<dbReference type="InterPro" id="IPR050482">
    <property type="entry name" value="Sensor_HK_TwoCompSys"/>
</dbReference>
<keyword evidence="4" id="KW-0808">Transferase</keyword>
<evidence type="ECO:0000256" key="7">
    <source>
        <dbReference type="ARBA" id="ARBA00022840"/>
    </source>
</evidence>
<dbReference type="PROSITE" id="PS50109">
    <property type="entry name" value="HIS_KIN"/>
    <property type="match status" value="1"/>
</dbReference>
<evidence type="ECO:0000256" key="3">
    <source>
        <dbReference type="ARBA" id="ARBA00022553"/>
    </source>
</evidence>
<protein>
    <recommendedName>
        <fullName evidence="2">histidine kinase</fullName>
        <ecNumber evidence="2">2.7.13.3</ecNumber>
    </recommendedName>
</protein>
<dbReference type="SMART" id="SM00387">
    <property type="entry name" value="HATPase_c"/>
    <property type="match status" value="1"/>
</dbReference>
<keyword evidence="9" id="KW-1133">Transmembrane helix</keyword>
<dbReference type="SUPFAM" id="SSF55874">
    <property type="entry name" value="ATPase domain of HSP90 chaperone/DNA topoisomerase II/histidine kinase"/>
    <property type="match status" value="1"/>
</dbReference>
<feature type="transmembrane region" description="Helical" evidence="9">
    <location>
        <begin position="77"/>
        <end position="103"/>
    </location>
</feature>
<keyword evidence="6 11" id="KW-0418">Kinase</keyword>
<dbReference type="Pfam" id="PF07730">
    <property type="entry name" value="HisKA_3"/>
    <property type="match status" value="1"/>
</dbReference>
<gene>
    <name evidence="11" type="ORF">QFZ46_001169</name>
</gene>
<dbReference type="Pfam" id="PF02518">
    <property type="entry name" value="HATPase_c"/>
    <property type="match status" value="1"/>
</dbReference>
<feature type="transmembrane region" description="Helical" evidence="9">
    <location>
        <begin position="123"/>
        <end position="142"/>
    </location>
</feature>
<dbReference type="Gene3D" id="1.20.5.1930">
    <property type="match status" value="1"/>
</dbReference>
<evidence type="ECO:0000256" key="9">
    <source>
        <dbReference type="SAM" id="Phobius"/>
    </source>
</evidence>
<dbReference type="EC" id="2.7.13.3" evidence="2"/>
<evidence type="ECO:0000313" key="11">
    <source>
        <dbReference type="EMBL" id="MDQ0643009.1"/>
    </source>
</evidence>
<comment type="catalytic activity">
    <reaction evidence="1">
        <text>ATP + protein L-histidine = ADP + protein N-phospho-L-histidine.</text>
        <dbReference type="EC" id="2.7.13.3"/>
    </reaction>
</comment>
<keyword evidence="9" id="KW-0472">Membrane</keyword>
<dbReference type="Proteomes" id="UP001239085">
    <property type="component" value="Unassembled WGS sequence"/>
</dbReference>
<feature type="transmembrane region" description="Helical" evidence="9">
    <location>
        <begin position="21"/>
        <end position="45"/>
    </location>
</feature>
<dbReference type="InterPro" id="IPR011712">
    <property type="entry name" value="Sig_transdc_His_kin_sub3_dim/P"/>
</dbReference>
<evidence type="ECO:0000256" key="8">
    <source>
        <dbReference type="ARBA" id="ARBA00023012"/>
    </source>
</evidence>
<dbReference type="PANTHER" id="PTHR24421">
    <property type="entry name" value="NITRATE/NITRITE SENSOR PROTEIN NARX-RELATED"/>
    <property type="match status" value="1"/>
</dbReference>
<name>A0ABU0P6Q0_9MICO</name>
<dbReference type="EMBL" id="JAUSXK010000001">
    <property type="protein sequence ID" value="MDQ0643009.1"/>
    <property type="molecule type" value="Genomic_DNA"/>
</dbReference>
<evidence type="ECO:0000256" key="2">
    <source>
        <dbReference type="ARBA" id="ARBA00012438"/>
    </source>
</evidence>
<dbReference type="InterPro" id="IPR005467">
    <property type="entry name" value="His_kinase_dom"/>
</dbReference>
<dbReference type="Gene3D" id="3.30.565.10">
    <property type="entry name" value="Histidine kinase-like ATPase, C-terminal domain"/>
    <property type="match status" value="1"/>
</dbReference>
<evidence type="ECO:0000256" key="4">
    <source>
        <dbReference type="ARBA" id="ARBA00022679"/>
    </source>
</evidence>
<dbReference type="InterPro" id="IPR003594">
    <property type="entry name" value="HATPase_dom"/>
</dbReference>
<sequence length="405" mass="42454">MSGAPRKNANSDGWRVLNRPDVILAIAMTVLLLPASLIAVVQAQAIPDPSAAAVITALFALVHAASLVSVRLPVTAFAVASLAMLALALLPGGAGVAGAPAALFPSSFAYLLCIGEVVALRTLSFALGALVVGVAGAAVIAWTPASSMADDIRMGLFVGLSAMIAAAWVIGLLQRQRGQYAEERQRTRVREAIAAERMRINRDLHDVVAHSMTVMIAQADVARALINDDPDASTRALRVVTDTGRDALRGMRSVIAADADAPREPVPDIDAIDGLVDRVRSTETDTRLEVTGAPRRLESDALIALHHAVREALTNAVRHTMPPRRITVALEWSANQVVVTVDDDGGSGPGPVSPGSGLGLIGMAERVRLAGGALSAGPQHQQGWRVRIELPYAEDEAARRDGRVG</sequence>
<reference evidence="11 12" key="1">
    <citation type="submission" date="2023-07" db="EMBL/GenBank/DDBJ databases">
        <title>Comparative genomics of wheat-associated soil bacteria to identify genetic determinants of phenazine resistance.</title>
        <authorList>
            <person name="Mouncey N."/>
        </authorList>
    </citation>
    <scope>NUCLEOTIDE SEQUENCE [LARGE SCALE GENOMIC DNA]</scope>
    <source>
        <strain evidence="11 12">W2I7</strain>
    </source>
</reference>
<keyword evidence="9" id="KW-0812">Transmembrane</keyword>
<keyword evidence="3" id="KW-0597">Phosphoprotein</keyword>
<keyword evidence="12" id="KW-1185">Reference proteome</keyword>
<comment type="caution">
    <text evidence="11">The sequence shown here is derived from an EMBL/GenBank/DDBJ whole genome shotgun (WGS) entry which is preliminary data.</text>
</comment>
<accession>A0ABU0P6Q0</accession>
<evidence type="ECO:0000256" key="1">
    <source>
        <dbReference type="ARBA" id="ARBA00000085"/>
    </source>
</evidence>
<feature type="transmembrane region" description="Helical" evidence="9">
    <location>
        <begin position="51"/>
        <end position="70"/>
    </location>
</feature>
<organism evidence="11 12">
    <name type="scientific">Microbacterium murale</name>
    <dbReference type="NCBI Taxonomy" id="1081040"/>
    <lineage>
        <taxon>Bacteria</taxon>
        <taxon>Bacillati</taxon>
        <taxon>Actinomycetota</taxon>
        <taxon>Actinomycetes</taxon>
        <taxon>Micrococcales</taxon>
        <taxon>Microbacteriaceae</taxon>
        <taxon>Microbacterium</taxon>
    </lineage>
</organism>
<dbReference type="InterPro" id="IPR036890">
    <property type="entry name" value="HATPase_C_sf"/>
</dbReference>
<keyword evidence="7" id="KW-0067">ATP-binding</keyword>
<keyword evidence="5" id="KW-0547">Nucleotide-binding</keyword>
<dbReference type="PANTHER" id="PTHR24421:SF10">
    <property type="entry name" value="NITRATE_NITRITE SENSOR PROTEIN NARQ"/>
    <property type="match status" value="1"/>
</dbReference>
<dbReference type="CDD" id="cd16917">
    <property type="entry name" value="HATPase_UhpB-NarQ-NarX-like"/>
    <property type="match status" value="1"/>
</dbReference>
<dbReference type="RefSeq" id="WP_307359340.1">
    <property type="nucleotide sequence ID" value="NZ_JAUSXK010000001.1"/>
</dbReference>
<feature type="transmembrane region" description="Helical" evidence="9">
    <location>
        <begin position="154"/>
        <end position="173"/>
    </location>
</feature>
<keyword evidence="8" id="KW-0902">Two-component regulatory system</keyword>
<evidence type="ECO:0000256" key="5">
    <source>
        <dbReference type="ARBA" id="ARBA00022741"/>
    </source>
</evidence>
<evidence type="ECO:0000256" key="6">
    <source>
        <dbReference type="ARBA" id="ARBA00022777"/>
    </source>
</evidence>